<comment type="caution">
    <text evidence="1">The sequence shown here is derived from an EMBL/GenBank/DDBJ whole genome shotgun (WGS) entry which is preliminary data.</text>
</comment>
<dbReference type="Proteomes" id="UP001174909">
    <property type="component" value="Unassembled WGS sequence"/>
</dbReference>
<feature type="non-terminal residue" evidence="1">
    <location>
        <position position="1"/>
    </location>
</feature>
<evidence type="ECO:0008006" key="3">
    <source>
        <dbReference type="Google" id="ProtNLM"/>
    </source>
</evidence>
<protein>
    <recommendedName>
        <fullName evidence="3">CARD domain-containing protein</fullName>
    </recommendedName>
</protein>
<dbReference type="Gene3D" id="1.10.533.10">
    <property type="entry name" value="Death Domain, Fas"/>
    <property type="match status" value="1"/>
</dbReference>
<dbReference type="AlphaFoldDB" id="A0AA35TCH0"/>
<sequence>MAQKLSKADGKKLRKTFRQFFGHLCCKITDPVEIAAELQKKGVISISVMKDMIMSPESQHAKTINLVGALDKKIKSHPDRLFLFIEALLESSTPQLQEAGREMSRKAGEVCPDREVCKVPNSP</sequence>
<dbReference type="EMBL" id="CASHTH010003505">
    <property type="protein sequence ID" value="CAI8045770.1"/>
    <property type="molecule type" value="Genomic_DNA"/>
</dbReference>
<proteinExistence type="predicted"/>
<name>A0AA35TCH0_GEOBA</name>
<organism evidence="1 2">
    <name type="scientific">Geodia barretti</name>
    <name type="common">Barrett's horny sponge</name>
    <dbReference type="NCBI Taxonomy" id="519541"/>
    <lineage>
        <taxon>Eukaryota</taxon>
        <taxon>Metazoa</taxon>
        <taxon>Porifera</taxon>
        <taxon>Demospongiae</taxon>
        <taxon>Heteroscleromorpha</taxon>
        <taxon>Tetractinellida</taxon>
        <taxon>Astrophorina</taxon>
        <taxon>Geodiidae</taxon>
        <taxon>Geodia</taxon>
    </lineage>
</organism>
<dbReference type="CDD" id="cd01671">
    <property type="entry name" value="CARD"/>
    <property type="match status" value="1"/>
</dbReference>
<accession>A0AA35TCH0</accession>
<gene>
    <name evidence="1" type="ORF">GBAR_LOCUS25319</name>
</gene>
<evidence type="ECO:0000313" key="1">
    <source>
        <dbReference type="EMBL" id="CAI8045770.1"/>
    </source>
</evidence>
<reference evidence="1" key="1">
    <citation type="submission" date="2023-03" db="EMBL/GenBank/DDBJ databases">
        <authorList>
            <person name="Steffen K."/>
            <person name="Cardenas P."/>
        </authorList>
    </citation>
    <scope>NUCLEOTIDE SEQUENCE</scope>
</reference>
<evidence type="ECO:0000313" key="2">
    <source>
        <dbReference type="Proteomes" id="UP001174909"/>
    </source>
</evidence>
<keyword evidence="2" id="KW-1185">Reference proteome</keyword>
<dbReference type="InterPro" id="IPR011029">
    <property type="entry name" value="DEATH-like_dom_sf"/>
</dbReference>